<evidence type="ECO:0000313" key="1">
    <source>
        <dbReference type="EMBL" id="QQD73047.1"/>
    </source>
</evidence>
<dbReference type="InterPro" id="IPR022274">
    <property type="entry name" value="Peptidase_asp_AF0612"/>
</dbReference>
<dbReference type="GO" id="GO:0008233">
    <property type="term" value="F:peptidase activity"/>
    <property type="evidence" value="ECO:0007669"/>
    <property type="project" value="UniProtKB-KW"/>
</dbReference>
<dbReference type="GO" id="GO:0006508">
    <property type="term" value="P:proteolysis"/>
    <property type="evidence" value="ECO:0007669"/>
    <property type="project" value="UniProtKB-KW"/>
</dbReference>
<accession>A0A7T4WEC0</accession>
<proteinExistence type="predicted"/>
<dbReference type="Proteomes" id="UP000595420">
    <property type="component" value="Chromosome"/>
</dbReference>
<dbReference type="RefSeq" id="WP_198660769.1">
    <property type="nucleotide sequence ID" value="NZ_CP059488.1"/>
</dbReference>
<keyword evidence="1" id="KW-0378">Hydrolase</keyword>
<organism evidence="1 2">
    <name type="scientific">Acidithiobacillus ferrivorans</name>
    <dbReference type="NCBI Taxonomy" id="160808"/>
    <lineage>
        <taxon>Bacteria</taxon>
        <taxon>Pseudomonadati</taxon>
        <taxon>Pseudomonadota</taxon>
        <taxon>Acidithiobacillia</taxon>
        <taxon>Acidithiobacillales</taxon>
        <taxon>Acidithiobacillaceae</taxon>
        <taxon>Acidithiobacillus</taxon>
    </lineage>
</organism>
<sequence length="130" mass="14094">MGITHTTIPLGNPVKRELAPLEVNALSDTGALHLCMPQHVAILLDLQEQEKREVTLADGSRLQVPYVGPVEIHFGNRRCFVGAMVMGDEALLGAIPMEDMDLVVRPMTREVMVNPSSPNIPLSMAKGAGR</sequence>
<gene>
    <name evidence="1" type="ORF">H2515_01540</name>
</gene>
<dbReference type="EC" id="3.4.23.-" evidence="1"/>
<keyword evidence="1" id="KW-0645">Protease</keyword>
<evidence type="ECO:0000313" key="2">
    <source>
        <dbReference type="Proteomes" id="UP000595420"/>
    </source>
</evidence>
<dbReference type="EMBL" id="CP059488">
    <property type="protein sequence ID" value="QQD73047.1"/>
    <property type="molecule type" value="Genomic_DNA"/>
</dbReference>
<reference evidence="1 2" key="1">
    <citation type="submission" date="2020-07" db="EMBL/GenBank/DDBJ databases">
        <title>Complete genome sequence analysis of Acidithiobacillus ferrivorans XJFY6S-08 reveals extreme environmental adaptation to alpine acid mine drainage.</title>
        <authorList>
            <person name="Yan L."/>
            <person name="Ni Y."/>
        </authorList>
    </citation>
    <scope>NUCLEOTIDE SEQUENCE [LARGE SCALE GENOMIC DNA]</scope>
    <source>
        <strain evidence="1 2">XJFY6S-08</strain>
    </source>
</reference>
<protein>
    <submittedName>
        <fullName evidence="1">Clan AA aspartic protease</fullName>
        <ecNumber evidence="1">3.4.23.-</ecNumber>
    </submittedName>
</protein>
<name>A0A7T4WEC0_9PROT</name>
<dbReference type="AlphaFoldDB" id="A0A7T4WEC0"/>
<dbReference type="NCBIfam" id="TIGR03698">
    <property type="entry name" value="clan_AA_DTGF"/>
    <property type="match status" value="1"/>
</dbReference>